<feature type="transmembrane region" description="Helical" evidence="11">
    <location>
        <begin position="20"/>
        <end position="40"/>
    </location>
</feature>
<dbReference type="InterPro" id="IPR038072">
    <property type="entry name" value="GspK_central_sf"/>
</dbReference>
<dbReference type="Pfam" id="PF21687">
    <property type="entry name" value="T2SSK_1st"/>
    <property type="match status" value="1"/>
</dbReference>
<dbReference type="InterPro" id="IPR049179">
    <property type="entry name" value="T2SSK_SAM-like_2nd"/>
</dbReference>
<gene>
    <name evidence="14" type="ORF">ISO4_01828</name>
</gene>
<evidence type="ECO:0000256" key="4">
    <source>
        <dbReference type="ARBA" id="ARBA00022475"/>
    </source>
</evidence>
<feature type="domain" description="T2SS protein K first SAM-like" evidence="13">
    <location>
        <begin position="118"/>
        <end position="210"/>
    </location>
</feature>
<name>A0ABS0AIA8_9GAMM</name>
<keyword evidence="8 11" id="KW-1133">Transmembrane helix</keyword>
<evidence type="ECO:0000256" key="1">
    <source>
        <dbReference type="ARBA" id="ARBA00004533"/>
    </source>
</evidence>
<dbReference type="NCBIfam" id="NF037980">
    <property type="entry name" value="T2SS_GspK"/>
    <property type="match status" value="1"/>
</dbReference>
<dbReference type="EMBL" id="ARXR01000013">
    <property type="protein sequence ID" value="MBF5053226.1"/>
    <property type="molecule type" value="Genomic_DNA"/>
</dbReference>
<evidence type="ECO:0000256" key="6">
    <source>
        <dbReference type="ARBA" id="ARBA00022692"/>
    </source>
</evidence>
<evidence type="ECO:0000256" key="7">
    <source>
        <dbReference type="ARBA" id="ARBA00022927"/>
    </source>
</evidence>
<protein>
    <recommendedName>
        <fullName evidence="10">Type II secretion system protein K</fullName>
    </recommendedName>
</protein>
<feature type="domain" description="T2SS protein K second SAM-like" evidence="12">
    <location>
        <begin position="231"/>
        <end position="295"/>
    </location>
</feature>
<keyword evidence="7" id="KW-0653">Protein transport</keyword>
<keyword evidence="5 10" id="KW-0997">Cell inner membrane</keyword>
<dbReference type="PANTHER" id="PTHR38831:SF1">
    <property type="entry name" value="TYPE II SECRETION SYSTEM PROTEIN K-RELATED"/>
    <property type="match status" value="1"/>
</dbReference>
<keyword evidence="6 11" id="KW-0812">Transmembrane</keyword>
<evidence type="ECO:0000256" key="11">
    <source>
        <dbReference type="SAM" id="Phobius"/>
    </source>
</evidence>
<keyword evidence="9 10" id="KW-0472">Membrane</keyword>
<evidence type="ECO:0000313" key="14">
    <source>
        <dbReference type="EMBL" id="MBF5053226.1"/>
    </source>
</evidence>
<comment type="caution">
    <text evidence="14">The sequence shown here is derived from an EMBL/GenBank/DDBJ whole genome shotgun (WGS) entry which is preliminary data.</text>
</comment>
<dbReference type="Proteomes" id="UP000644441">
    <property type="component" value="Unassembled WGS sequence"/>
</dbReference>
<evidence type="ECO:0000256" key="5">
    <source>
        <dbReference type="ARBA" id="ARBA00022519"/>
    </source>
</evidence>
<evidence type="ECO:0000259" key="13">
    <source>
        <dbReference type="Pfam" id="PF21687"/>
    </source>
</evidence>
<dbReference type="SUPFAM" id="SSF158544">
    <property type="entry name" value="GspK insert domain-like"/>
    <property type="match status" value="1"/>
</dbReference>
<dbReference type="RefSeq" id="WP_194856017.1">
    <property type="nucleotide sequence ID" value="NZ_ARXR01000013.1"/>
</dbReference>
<evidence type="ECO:0000256" key="9">
    <source>
        <dbReference type="ARBA" id="ARBA00023136"/>
    </source>
</evidence>
<evidence type="ECO:0000256" key="2">
    <source>
        <dbReference type="ARBA" id="ARBA00007246"/>
    </source>
</evidence>
<dbReference type="PANTHER" id="PTHR38831">
    <property type="entry name" value="TYPE II SECRETION SYSTEM PROTEIN K"/>
    <property type="match status" value="1"/>
</dbReference>
<dbReference type="Gene3D" id="3.30.1300.30">
    <property type="entry name" value="GSPII I/J protein-like"/>
    <property type="match status" value="1"/>
</dbReference>
<proteinExistence type="inferred from homology"/>
<accession>A0ABS0AIA8</accession>
<evidence type="ECO:0000256" key="3">
    <source>
        <dbReference type="ARBA" id="ARBA00022448"/>
    </source>
</evidence>
<dbReference type="PIRSF" id="PIRSF002786">
    <property type="entry name" value="XcpX"/>
    <property type="match status" value="1"/>
</dbReference>
<evidence type="ECO:0000256" key="8">
    <source>
        <dbReference type="ARBA" id="ARBA00022989"/>
    </source>
</evidence>
<evidence type="ECO:0000313" key="15">
    <source>
        <dbReference type="Proteomes" id="UP000644441"/>
    </source>
</evidence>
<sequence length="368" mass="40747">MGVLIVHPRRGGRRRQQGMALIIVLMLFAILAAVTTEVMFRQDRFRVRTENLLEWDKRYQYAMAAEVVAVQGLIDDLDEDRRTNQQLDECIEEQWAVQLTPTPYEDAILSASVQDLQGRFNLNWLVEANGAGFTRDDEARDMLQRLLQQTLPDPGKASILANEMTDWIDSNNIVDAVEGAEDAEYRLSRTPNMPVAHESEMRALRSFEVEDLFPDPTAWGLFTALPSDTALNVNTAPLPVLDAVLGPLAGSDAAEAVVSLRQEEPIEDIGTLMQQEPFSSLDADQKQALSDRLGVASEYFQVMVDVEVAGNLSRLVSRVRRSAGGGADGTRVYSRQVKPLLSPLEPACNPFYNAGDDNNNVIDSIPGT</sequence>
<organism evidence="14 15">
    <name type="scientific">Alloalcanivorax venustensis ISO4</name>
    <dbReference type="NCBI Taxonomy" id="1177184"/>
    <lineage>
        <taxon>Bacteria</taxon>
        <taxon>Pseudomonadati</taxon>
        <taxon>Pseudomonadota</taxon>
        <taxon>Gammaproteobacteria</taxon>
        <taxon>Oceanospirillales</taxon>
        <taxon>Alcanivoracaceae</taxon>
        <taxon>Alloalcanivorax</taxon>
    </lineage>
</organism>
<comment type="subcellular location">
    <subcellularLocation>
        <location evidence="1 10">Cell inner membrane</location>
    </subcellularLocation>
</comment>
<dbReference type="SUPFAM" id="SSF54523">
    <property type="entry name" value="Pili subunits"/>
    <property type="match status" value="1"/>
</dbReference>
<dbReference type="InterPro" id="IPR005628">
    <property type="entry name" value="GspK"/>
</dbReference>
<dbReference type="Pfam" id="PF03934">
    <property type="entry name" value="T2SSK"/>
    <property type="match status" value="1"/>
</dbReference>
<dbReference type="InterPro" id="IPR045584">
    <property type="entry name" value="Pilin-like"/>
</dbReference>
<reference evidence="14 15" key="1">
    <citation type="submission" date="2012-09" db="EMBL/GenBank/DDBJ databases">
        <title>Genome Sequence of alkane-degrading Bacterium Alcanivorax venustensis ISO4.</title>
        <authorList>
            <person name="Lai Q."/>
            <person name="Shao Z."/>
        </authorList>
    </citation>
    <scope>NUCLEOTIDE SEQUENCE [LARGE SCALE GENOMIC DNA]</scope>
    <source>
        <strain evidence="14 15">ISO4</strain>
    </source>
</reference>
<evidence type="ECO:0000259" key="12">
    <source>
        <dbReference type="Pfam" id="PF03934"/>
    </source>
</evidence>
<keyword evidence="3 10" id="KW-0813">Transport</keyword>
<keyword evidence="15" id="KW-1185">Reference proteome</keyword>
<comment type="similarity">
    <text evidence="2 10">Belongs to the GSP K family.</text>
</comment>
<evidence type="ECO:0000256" key="10">
    <source>
        <dbReference type="PIRNR" id="PIRNR002786"/>
    </source>
</evidence>
<dbReference type="Gene3D" id="1.10.40.60">
    <property type="entry name" value="EpsJ-like"/>
    <property type="match status" value="2"/>
</dbReference>
<dbReference type="InterPro" id="IPR049031">
    <property type="entry name" value="T2SSK_SAM-like_1st"/>
</dbReference>
<keyword evidence="4 10" id="KW-1003">Cell membrane</keyword>